<feature type="transmembrane region" description="Helical" evidence="2">
    <location>
        <begin position="172"/>
        <end position="196"/>
    </location>
</feature>
<gene>
    <name evidence="3" type="ORF">PAPYR_2626</name>
</gene>
<reference evidence="3" key="1">
    <citation type="journal article" date="2022" name="bioRxiv">
        <title>Genomics of Preaxostyla Flagellates Illuminates Evolutionary Transitions and the Path Towards Mitochondrial Loss.</title>
        <authorList>
            <person name="Novak L.V.F."/>
            <person name="Treitli S.C."/>
            <person name="Pyrih J."/>
            <person name="Halakuc P."/>
            <person name="Pipaliya S.V."/>
            <person name="Vacek V."/>
            <person name="Brzon O."/>
            <person name="Soukal P."/>
            <person name="Eme L."/>
            <person name="Dacks J.B."/>
            <person name="Karnkowska A."/>
            <person name="Elias M."/>
            <person name="Hampl V."/>
        </authorList>
    </citation>
    <scope>NUCLEOTIDE SEQUENCE</scope>
    <source>
        <strain evidence="3">RCP-MX</strain>
    </source>
</reference>
<feature type="transmembrane region" description="Helical" evidence="2">
    <location>
        <begin position="258"/>
        <end position="279"/>
    </location>
</feature>
<dbReference type="PRINTS" id="PR01217">
    <property type="entry name" value="PRICHEXTENSN"/>
</dbReference>
<keyword evidence="4" id="KW-1185">Reference proteome</keyword>
<sequence length="374" mass="41190">MNESIPAHLASSSHVPSPREQRYLARCEKKDLMVGSPLRTPSRRRTTKVASELAHDTTVSADVEPVVEIPDTPPRPVPQAAPASPLASQAPPEPSTPPRHHSPQKPVPPPTPVAAVTPSKPATPKPATPKAASPVAPAPASAPAPAPEAVAPRPARAVPRLVHETPSTCARVWFLCLSLLSLALMVSLSAAFYLFWMCPSMKQLKRMDLPFCRRAFSDKGVDVMFAMQAYWDRYSPLVVQWYQENVPAPVKQYALSGYGGLATGITAGVLLASLLWWALTPSARARTIAEFTVRLLGRQAYYNREKGEPQFGLPDRRVRALCDWLYGPISSRQWSQIRSLVMSRRNMQEARIQGKPTQSYWYLPTARTPKPKSQ</sequence>
<keyword evidence="2" id="KW-0472">Membrane</keyword>
<comment type="caution">
    <text evidence="3">The sequence shown here is derived from an EMBL/GenBank/DDBJ whole genome shotgun (WGS) entry which is preliminary data.</text>
</comment>
<feature type="region of interest" description="Disordered" evidence="1">
    <location>
        <begin position="33"/>
        <end position="151"/>
    </location>
</feature>
<name>A0ABQ8US48_9EUKA</name>
<organism evidence="3 4">
    <name type="scientific">Paratrimastix pyriformis</name>
    <dbReference type="NCBI Taxonomy" id="342808"/>
    <lineage>
        <taxon>Eukaryota</taxon>
        <taxon>Metamonada</taxon>
        <taxon>Preaxostyla</taxon>
        <taxon>Paratrimastigidae</taxon>
        <taxon>Paratrimastix</taxon>
    </lineage>
</organism>
<feature type="compositionally biased region" description="Low complexity" evidence="1">
    <location>
        <begin position="80"/>
        <end position="90"/>
    </location>
</feature>
<evidence type="ECO:0000313" key="4">
    <source>
        <dbReference type="Proteomes" id="UP001141327"/>
    </source>
</evidence>
<proteinExistence type="predicted"/>
<evidence type="ECO:0008006" key="5">
    <source>
        <dbReference type="Google" id="ProtNLM"/>
    </source>
</evidence>
<feature type="compositionally biased region" description="Pro residues" evidence="1">
    <location>
        <begin position="136"/>
        <end position="146"/>
    </location>
</feature>
<evidence type="ECO:0000256" key="2">
    <source>
        <dbReference type="SAM" id="Phobius"/>
    </source>
</evidence>
<keyword evidence="2" id="KW-1133">Transmembrane helix</keyword>
<evidence type="ECO:0000313" key="3">
    <source>
        <dbReference type="EMBL" id="KAJ4461163.1"/>
    </source>
</evidence>
<accession>A0ABQ8US48</accession>
<protein>
    <recommendedName>
        <fullName evidence="5">Transmembrane protein</fullName>
    </recommendedName>
</protein>
<evidence type="ECO:0000256" key="1">
    <source>
        <dbReference type="SAM" id="MobiDB-lite"/>
    </source>
</evidence>
<dbReference type="Proteomes" id="UP001141327">
    <property type="component" value="Unassembled WGS sequence"/>
</dbReference>
<keyword evidence="2" id="KW-0812">Transmembrane</keyword>
<dbReference type="EMBL" id="JAPMOS010000009">
    <property type="protein sequence ID" value="KAJ4461163.1"/>
    <property type="molecule type" value="Genomic_DNA"/>
</dbReference>
<feature type="region of interest" description="Disordered" evidence="1">
    <location>
        <begin position="1"/>
        <end position="21"/>
    </location>
</feature>